<name>A0A1A0MQU6_MYCMU</name>
<dbReference type="EMBL" id="LZSF01000119">
    <property type="protein sequence ID" value="OBA87762.1"/>
    <property type="molecule type" value="Genomic_DNA"/>
</dbReference>
<accession>A0A1A0MQU6</accession>
<dbReference type="Proteomes" id="UP000093962">
    <property type="component" value="Unassembled WGS sequence"/>
</dbReference>
<dbReference type="AlphaFoldDB" id="A0A1A0MQU6"/>
<evidence type="ECO:0000256" key="1">
    <source>
        <dbReference type="SAM" id="MobiDB-lite"/>
    </source>
</evidence>
<dbReference type="Proteomes" id="UP000294929">
    <property type="component" value="Unassembled WGS sequence"/>
</dbReference>
<organism evidence="2 4">
    <name type="scientific">Mycolicibacterium mucogenicum</name>
    <name type="common">Mycobacterium mucogenicum</name>
    <dbReference type="NCBI Taxonomy" id="56689"/>
    <lineage>
        <taxon>Bacteria</taxon>
        <taxon>Bacillati</taxon>
        <taxon>Actinomycetota</taxon>
        <taxon>Actinomycetes</taxon>
        <taxon>Mycobacteriales</taxon>
        <taxon>Mycobacteriaceae</taxon>
        <taxon>Mycolicibacterium</taxon>
    </lineage>
</organism>
<gene>
    <name evidence="2" type="ORF">A5642_18510</name>
    <name evidence="3" type="ORF">EUA03_25405</name>
</gene>
<feature type="region of interest" description="Disordered" evidence="1">
    <location>
        <begin position="1"/>
        <end position="70"/>
    </location>
</feature>
<dbReference type="Pfam" id="PF11273">
    <property type="entry name" value="DUF3073"/>
    <property type="match status" value="1"/>
</dbReference>
<dbReference type="RefSeq" id="WP_060998895.1">
    <property type="nucleotide sequence ID" value="NZ_JAPMJT010000002.1"/>
</dbReference>
<proteinExistence type="predicted"/>
<comment type="caution">
    <text evidence="2">The sequence shown here is derived from an EMBL/GenBank/DDBJ whole genome shotgun (WGS) entry which is preliminary data.</text>
</comment>
<protein>
    <submittedName>
        <fullName evidence="3">DUF3073 domain-containing protein</fullName>
    </submittedName>
</protein>
<evidence type="ECO:0000313" key="2">
    <source>
        <dbReference type="EMBL" id="OBA87762.1"/>
    </source>
</evidence>
<dbReference type="EMBL" id="SDLO01000034">
    <property type="protein sequence ID" value="TDK84673.1"/>
    <property type="molecule type" value="Genomic_DNA"/>
</dbReference>
<dbReference type="OrthoDB" id="3217921at2"/>
<evidence type="ECO:0000313" key="3">
    <source>
        <dbReference type="EMBL" id="TDK84673.1"/>
    </source>
</evidence>
<evidence type="ECO:0000313" key="5">
    <source>
        <dbReference type="Proteomes" id="UP000294929"/>
    </source>
</evidence>
<sequence>MGRGRAKAKQTKVARDLKYSSPQTDFTRLQRELSNDSVGYSSSAIDDDLDDDSGDEPAGRWAVPEDDWRH</sequence>
<reference evidence="3 5" key="2">
    <citation type="submission" date="2019-01" db="EMBL/GenBank/DDBJ databases">
        <title>High-quality-draft genome sequences of five non-tuberculosis mycobacteriaceae isolated from a nosocomial environment.</title>
        <authorList>
            <person name="Tiago I."/>
            <person name="Alarico S."/>
            <person name="Pereira S.G."/>
            <person name="Coelho C."/>
            <person name="Maranha A."/>
            <person name="Empadinhas N."/>
        </authorList>
    </citation>
    <scope>NUCLEOTIDE SEQUENCE [LARGE SCALE GENOMIC DNA]</scope>
    <source>
        <strain evidence="3 5">24AIII</strain>
    </source>
</reference>
<feature type="compositionally biased region" description="Basic residues" evidence="1">
    <location>
        <begin position="1"/>
        <end position="12"/>
    </location>
</feature>
<dbReference type="InterPro" id="IPR021426">
    <property type="entry name" value="DUF3073"/>
</dbReference>
<feature type="compositionally biased region" description="Acidic residues" evidence="1">
    <location>
        <begin position="45"/>
        <end position="55"/>
    </location>
</feature>
<evidence type="ECO:0000313" key="4">
    <source>
        <dbReference type="Proteomes" id="UP000093962"/>
    </source>
</evidence>
<reference evidence="2 4" key="1">
    <citation type="submission" date="2016-06" db="EMBL/GenBank/DDBJ databases">
        <authorList>
            <person name="Kjaerup R.B."/>
            <person name="Dalgaard T.S."/>
            <person name="Juul-Madsen H.R."/>
        </authorList>
    </citation>
    <scope>NUCLEOTIDE SEQUENCE [LARGE SCALE GENOMIC DNA]</scope>
    <source>
        <strain evidence="2 4">1199456.5</strain>
    </source>
</reference>